<dbReference type="EMBL" id="BAAAOA010000008">
    <property type="protein sequence ID" value="GAA1750627.1"/>
    <property type="molecule type" value="Genomic_DNA"/>
</dbReference>
<gene>
    <name evidence="1" type="ORF">GCM10009767_06920</name>
</gene>
<protein>
    <submittedName>
        <fullName evidence="1">Uncharacterized protein</fullName>
    </submittedName>
</protein>
<accession>A0ABP4WCI2</accession>
<evidence type="ECO:0000313" key="1">
    <source>
        <dbReference type="EMBL" id="GAA1750627.1"/>
    </source>
</evidence>
<comment type="caution">
    <text evidence="1">The sequence shown here is derived from an EMBL/GenBank/DDBJ whole genome shotgun (WGS) entry which is preliminary data.</text>
</comment>
<evidence type="ECO:0000313" key="2">
    <source>
        <dbReference type="Proteomes" id="UP001501204"/>
    </source>
</evidence>
<proteinExistence type="predicted"/>
<organism evidence="1 2">
    <name type="scientific">Kocuria aegyptia</name>
    <dbReference type="NCBI Taxonomy" id="330943"/>
    <lineage>
        <taxon>Bacteria</taxon>
        <taxon>Bacillati</taxon>
        <taxon>Actinomycetota</taxon>
        <taxon>Actinomycetes</taxon>
        <taxon>Micrococcales</taxon>
        <taxon>Micrococcaceae</taxon>
        <taxon>Kocuria</taxon>
    </lineage>
</organism>
<dbReference type="Proteomes" id="UP001501204">
    <property type="component" value="Unassembled WGS sequence"/>
</dbReference>
<name>A0ABP4WCI2_9MICC</name>
<sequence length="100" mass="10464">MDVLGVVALDRGTEADVHPGLGAHPDRVLAPIGPGPVLVVPVRFLGLPLLGSGVAACRWVLLAVVRIATVRCIFPCGVRIRRQGRYGVPSPAVPTLSTRP</sequence>
<reference evidence="2" key="1">
    <citation type="journal article" date="2019" name="Int. J. Syst. Evol. Microbiol.">
        <title>The Global Catalogue of Microorganisms (GCM) 10K type strain sequencing project: providing services to taxonomists for standard genome sequencing and annotation.</title>
        <authorList>
            <consortium name="The Broad Institute Genomics Platform"/>
            <consortium name="The Broad Institute Genome Sequencing Center for Infectious Disease"/>
            <person name="Wu L."/>
            <person name="Ma J."/>
        </authorList>
    </citation>
    <scope>NUCLEOTIDE SEQUENCE [LARGE SCALE GENOMIC DNA]</scope>
    <source>
        <strain evidence="2">JCM 14735</strain>
    </source>
</reference>
<keyword evidence="2" id="KW-1185">Reference proteome</keyword>